<evidence type="ECO:0000256" key="1">
    <source>
        <dbReference type="ARBA" id="ARBA00023125"/>
    </source>
</evidence>
<evidence type="ECO:0000313" key="4">
    <source>
        <dbReference type="EMBL" id="MBK0397101.1"/>
    </source>
</evidence>
<organism evidence="4 5">
    <name type="scientific">Kingella bonacorsii</name>
    <dbReference type="NCBI Taxonomy" id="2796361"/>
    <lineage>
        <taxon>Bacteria</taxon>
        <taxon>Pseudomonadati</taxon>
        <taxon>Pseudomonadota</taxon>
        <taxon>Betaproteobacteria</taxon>
        <taxon>Neisseriales</taxon>
        <taxon>Neisseriaceae</taxon>
        <taxon>Kingella</taxon>
    </lineage>
</organism>
<proteinExistence type="predicted"/>
<dbReference type="RefSeq" id="WP_200523105.1">
    <property type="nucleotide sequence ID" value="NZ_JAEHNZ010000004.1"/>
</dbReference>
<comment type="caution">
    <text evidence="4">The sequence shown here is derived from an EMBL/GenBank/DDBJ whole genome shotgun (WGS) entry which is preliminary data.</text>
</comment>
<dbReference type="Pfam" id="PF00440">
    <property type="entry name" value="TetR_N"/>
    <property type="match status" value="1"/>
</dbReference>
<accession>A0ABS1BV13</accession>
<dbReference type="PRINTS" id="PR00455">
    <property type="entry name" value="HTHTETR"/>
</dbReference>
<protein>
    <submittedName>
        <fullName evidence="4">TetR/AcrR family transcriptional regulator</fullName>
    </submittedName>
</protein>
<name>A0ABS1BV13_9NEIS</name>
<feature type="domain" description="HTH tetR-type" evidence="3">
    <location>
        <begin position="7"/>
        <end position="67"/>
    </location>
</feature>
<dbReference type="InterPro" id="IPR001647">
    <property type="entry name" value="HTH_TetR"/>
</dbReference>
<dbReference type="Proteomes" id="UP000614058">
    <property type="component" value="Unassembled WGS sequence"/>
</dbReference>
<keyword evidence="5" id="KW-1185">Reference proteome</keyword>
<evidence type="ECO:0000313" key="5">
    <source>
        <dbReference type="Proteomes" id="UP000614058"/>
    </source>
</evidence>
<dbReference type="Gene3D" id="1.10.357.10">
    <property type="entry name" value="Tetracycline Repressor, domain 2"/>
    <property type="match status" value="1"/>
</dbReference>
<sequence length="219" mass="25290">MSKEPRTNTYNKIIDASLMLFNEHGERNISTNHISSHLNISPGNLYYHFANKDEIIVQIFKRYRQELLDYLGKTELPDGIEGTVAYMKGLYNILWDYRFLFSDVNALLNRSKTLLGEHNQFTQNQFAPLATKLFGMLRDKGLIHIDDRGVKDLTVNMWLVGKYWFDFDGSINGRDSLRAEEVKARGVYRTLSLLRPHIEPNLVAEFDALMDRLVGDEAA</sequence>
<dbReference type="InterPro" id="IPR009057">
    <property type="entry name" value="Homeodomain-like_sf"/>
</dbReference>
<dbReference type="SUPFAM" id="SSF46689">
    <property type="entry name" value="Homeodomain-like"/>
    <property type="match status" value="1"/>
</dbReference>
<keyword evidence="1 2" id="KW-0238">DNA-binding</keyword>
<dbReference type="PROSITE" id="PS50977">
    <property type="entry name" value="HTH_TETR_2"/>
    <property type="match status" value="1"/>
</dbReference>
<dbReference type="EMBL" id="JAEHNZ010000004">
    <property type="protein sequence ID" value="MBK0397101.1"/>
    <property type="molecule type" value="Genomic_DNA"/>
</dbReference>
<gene>
    <name evidence="4" type="ORF">JDW22_11065</name>
</gene>
<evidence type="ECO:0000256" key="2">
    <source>
        <dbReference type="PROSITE-ProRule" id="PRU00335"/>
    </source>
</evidence>
<dbReference type="Pfam" id="PF13972">
    <property type="entry name" value="TetR"/>
    <property type="match status" value="1"/>
</dbReference>
<evidence type="ECO:0000259" key="3">
    <source>
        <dbReference type="PROSITE" id="PS50977"/>
    </source>
</evidence>
<reference evidence="4 5" key="1">
    <citation type="journal article" date="2021" name="Pathogens">
        <title>Isolation and Characterization of Kingella bonacorsii sp. nov., A Novel Kingella Species Detected in a Stable Periodontitis Subject.</title>
        <authorList>
            <person name="Antezack A."/>
            <person name="Boxberger M."/>
            <person name="Rolland C."/>
            <person name="Monnet-Corti V."/>
            <person name="La Scola B."/>
        </authorList>
    </citation>
    <scope>NUCLEOTIDE SEQUENCE [LARGE SCALE GENOMIC DNA]</scope>
    <source>
        <strain evidence="4 5">Marseille-Q4569</strain>
    </source>
</reference>
<dbReference type="PANTHER" id="PTHR43479:SF12">
    <property type="entry name" value="TRANSCRIPTIONAL REGULATORY PROTEIN"/>
    <property type="match status" value="1"/>
</dbReference>
<dbReference type="InterPro" id="IPR025722">
    <property type="entry name" value="TetR"/>
</dbReference>
<dbReference type="PANTHER" id="PTHR43479">
    <property type="entry name" value="ACREF/ENVCD OPERON REPRESSOR-RELATED"/>
    <property type="match status" value="1"/>
</dbReference>
<dbReference type="InterPro" id="IPR050624">
    <property type="entry name" value="HTH-type_Tx_Regulator"/>
</dbReference>
<feature type="DNA-binding region" description="H-T-H motif" evidence="2">
    <location>
        <begin position="30"/>
        <end position="49"/>
    </location>
</feature>